<evidence type="ECO:0000313" key="2">
    <source>
        <dbReference type="EMBL" id="KAJ8946286.1"/>
    </source>
</evidence>
<feature type="region of interest" description="Disordered" evidence="1">
    <location>
        <begin position="133"/>
        <end position="155"/>
    </location>
</feature>
<gene>
    <name evidence="2" type="ORF">NQ314_008911</name>
</gene>
<dbReference type="Proteomes" id="UP001162156">
    <property type="component" value="Unassembled WGS sequence"/>
</dbReference>
<comment type="caution">
    <text evidence="2">The sequence shown here is derived from an EMBL/GenBank/DDBJ whole genome shotgun (WGS) entry which is preliminary data.</text>
</comment>
<sequence>MWEGGGAKRGPAKKKNPCELSPLLDMEEVEEELINKRGFLEGYPFKTPSKPAIKFTKGVKSSPFIKKVKLEKKITPKRATPTQTRDSISSNENEFLELEKNKLTKKEYDKLVAVQEENTNKISAILNELKSSSTDLSSETETRDDKNSPLHNRRSKRLFYKSPVQAKNAKLVVSPVINRGQDLRRSTLTKNLVTKSQQYQFQSPRLQKALNMYNSMRNEISILTTPKLDRQGLIESPKTSNLSRRLSRRVQSQCHLLQDTPVHK</sequence>
<keyword evidence="3" id="KW-1185">Reference proteome</keyword>
<reference evidence="2" key="1">
    <citation type="journal article" date="2023" name="Insect Mol. Biol.">
        <title>Genome sequencing provides insights into the evolution of gene families encoding plant cell wall-degrading enzymes in longhorned beetles.</title>
        <authorList>
            <person name="Shin N.R."/>
            <person name="Okamura Y."/>
            <person name="Kirsch R."/>
            <person name="Pauchet Y."/>
        </authorList>
    </citation>
    <scope>NUCLEOTIDE SEQUENCE</scope>
    <source>
        <strain evidence="2">RBIC_L_NR</strain>
    </source>
</reference>
<accession>A0AAV8Y5D9</accession>
<protein>
    <submittedName>
        <fullName evidence="2">Uncharacterized protein</fullName>
    </submittedName>
</protein>
<name>A0AAV8Y5D9_9CUCU</name>
<organism evidence="2 3">
    <name type="scientific">Rhamnusium bicolor</name>
    <dbReference type="NCBI Taxonomy" id="1586634"/>
    <lineage>
        <taxon>Eukaryota</taxon>
        <taxon>Metazoa</taxon>
        <taxon>Ecdysozoa</taxon>
        <taxon>Arthropoda</taxon>
        <taxon>Hexapoda</taxon>
        <taxon>Insecta</taxon>
        <taxon>Pterygota</taxon>
        <taxon>Neoptera</taxon>
        <taxon>Endopterygota</taxon>
        <taxon>Coleoptera</taxon>
        <taxon>Polyphaga</taxon>
        <taxon>Cucujiformia</taxon>
        <taxon>Chrysomeloidea</taxon>
        <taxon>Cerambycidae</taxon>
        <taxon>Lepturinae</taxon>
        <taxon>Rhagiini</taxon>
        <taxon>Rhamnusium</taxon>
    </lineage>
</organism>
<dbReference type="AlphaFoldDB" id="A0AAV8Y5D9"/>
<proteinExistence type="predicted"/>
<dbReference type="EMBL" id="JANEYF010002453">
    <property type="protein sequence ID" value="KAJ8946286.1"/>
    <property type="molecule type" value="Genomic_DNA"/>
</dbReference>
<evidence type="ECO:0000256" key="1">
    <source>
        <dbReference type="SAM" id="MobiDB-lite"/>
    </source>
</evidence>
<evidence type="ECO:0000313" key="3">
    <source>
        <dbReference type="Proteomes" id="UP001162156"/>
    </source>
</evidence>